<dbReference type="OrthoDB" id="9798201at2"/>
<organism evidence="2 3">
    <name type="scientific">Cellulomonas cellasea DSM 20118</name>
    <dbReference type="NCBI Taxonomy" id="1408250"/>
    <lineage>
        <taxon>Bacteria</taxon>
        <taxon>Bacillati</taxon>
        <taxon>Actinomycetota</taxon>
        <taxon>Actinomycetes</taxon>
        <taxon>Micrococcales</taxon>
        <taxon>Cellulomonadaceae</taxon>
        <taxon>Cellulomonas</taxon>
    </lineage>
</organism>
<dbReference type="PANTHER" id="PTHR36503:SF1">
    <property type="entry name" value="BLR2520 PROTEIN"/>
    <property type="match status" value="1"/>
</dbReference>
<protein>
    <recommendedName>
        <fullName evidence="1">VOC domain-containing protein</fullName>
    </recommendedName>
</protein>
<evidence type="ECO:0000313" key="3">
    <source>
        <dbReference type="Proteomes" id="UP000029833"/>
    </source>
</evidence>
<keyword evidence="3" id="KW-1185">Reference proteome</keyword>
<dbReference type="Gene3D" id="3.10.180.10">
    <property type="entry name" value="2,3-Dihydroxybiphenyl 1,2-Dioxygenase, domain 1"/>
    <property type="match status" value="1"/>
</dbReference>
<dbReference type="Proteomes" id="UP000029833">
    <property type="component" value="Unassembled WGS sequence"/>
</dbReference>
<proteinExistence type="predicted"/>
<name>A0A0A0BCK0_9CELL</name>
<dbReference type="RefSeq" id="WP_034625005.1">
    <property type="nucleotide sequence ID" value="NZ_AXNT01000010.1"/>
</dbReference>
<dbReference type="SUPFAM" id="SSF54593">
    <property type="entry name" value="Glyoxalase/Bleomycin resistance protein/Dihydroxybiphenyl dioxygenase"/>
    <property type="match status" value="1"/>
</dbReference>
<dbReference type="PANTHER" id="PTHR36503">
    <property type="entry name" value="BLR2520 PROTEIN"/>
    <property type="match status" value="1"/>
</dbReference>
<feature type="domain" description="VOC" evidence="1">
    <location>
        <begin position="5"/>
        <end position="130"/>
    </location>
</feature>
<dbReference type="InterPro" id="IPR037523">
    <property type="entry name" value="VOC_core"/>
</dbReference>
<gene>
    <name evidence="2" type="ORF">Q760_00480</name>
</gene>
<comment type="caution">
    <text evidence="2">The sequence shown here is derived from an EMBL/GenBank/DDBJ whole genome shotgun (WGS) entry which is preliminary data.</text>
</comment>
<dbReference type="AlphaFoldDB" id="A0A0A0BCK0"/>
<sequence length="133" mass="14615">MATPRLEGITVLADDVEQLSAFYRDALGLTIEVAEEHYVAFGGEGVRFAVFSRAGMLANTHDHPAYRARTTGQAFELNFECADRGEVDERFAWLSTHGAEAVAHPVETAWGHYTGFFADPEGNIHSLFAVLRA</sequence>
<dbReference type="InterPro" id="IPR004360">
    <property type="entry name" value="Glyas_Fos-R_dOase_dom"/>
</dbReference>
<dbReference type="EMBL" id="AXNT01000010">
    <property type="protein sequence ID" value="KGM03609.1"/>
    <property type="molecule type" value="Genomic_DNA"/>
</dbReference>
<dbReference type="Pfam" id="PF00903">
    <property type="entry name" value="Glyoxalase"/>
    <property type="match status" value="1"/>
</dbReference>
<evidence type="ECO:0000313" key="2">
    <source>
        <dbReference type="EMBL" id="KGM03609.1"/>
    </source>
</evidence>
<reference evidence="2 3" key="1">
    <citation type="submission" date="2013-10" db="EMBL/GenBank/DDBJ databases">
        <authorList>
            <person name="Wang G."/>
            <person name="Zhuang W."/>
        </authorList>
    </citation>
    <scope>NUCLEOTIDE SEQUENCE [LARGE SCALE GENOMIC DNA]</scope>
    <source>
        <strain evidence="2 3">DSM 20118</strain>
    </source>
</reference>
<dbReference type="PROSITE" id="PS51819">
    <property type="entry name" value="VOC"/>
    <property type="match status" value="1"/>
</dbReference>
<accession>A0A0A0BCK0</accession>
<dbReference type="InterPro" id="IPR029068">
    <property type="entry name" value="Glyas_Bleomycin-R_OHBP_Dase"/>
</dbReference>
<evidence type="ECO:0000259" key="1">
    <source>
        <dbReference type="PROSITE" id="PS51819"/>
    </source>
</evidence>